<evidence type="ECO:0000313" key="1">
    <source>
        <dbReference type="EMBL" id="GMI33753.1"/>
    </source>
</evidence>
<dbReference type="AlphaFoldDB" id="A0A9W7L6K0"/>
<dbReference type="Proteomes" id="UP001165082">
    <property type="component" value="Unassembled WGS sequence"/>
</dbReference>
<sequence length="84" mass="9733">MLRQAYDIDTRTAAEARRFEQLLEQARATDSRFQFGIDIVFHVFNSRAVTVAKIGLERILGLNPRKIRKRKGGRTGKNYIKVRV</sequence>
<evidence type="ECO:0000313" key="2">
    <source>
        <dbReference type="Proteomes" id="UP001165082"/>
    </source>
</evidence>
<dbReference type="EMBL" id="BRXZ01007762">
    <property type="protein sequence ID" value="GMI33753.1"/>
    <property type="molecule type" value="Genomic_DNA"/>
</dbReference>
<accession>A0A9W7L6K0</accession>
<keyword evidence="2" id="KW-1185">Reference proteome</keyword>
<name>A0A9W7L6K0_9STRA</name>
<comment type="caution">
    <text evidence="1">The sequence shown here is derived from an EMBL/GenBank/DDBJ whole genome shotgun (WGS) entry which is preliminary data.</text>
</comment>
<protein>
    <submittedName>
        <fullName evidence="1">Uncharacterized protein</fullName>
    </submittedName>
</protein>
<reference evidence="1" key="1">
    <citation type="submission" date="2022-07" db="EMBL/GenBank/DDBJ databases">
        <title>Genome analysis of Parmales, a sister group of diatoms, reveals the evolutionary specialization of diatoms from phago-mixotrophs to photoautotrophs.</title>
        <authorList>
            <person name="Ban H."/>
            <person name="Sato S."/>
            <person name="Yoshikawa S."/>
            <person name="Kazumasa Y."/>
            <person name="Nakamura Y."/>
            <person name="Ichinomiya M."/>
            <person name="Saitoh K."/>
            <person name="Sato N."/>
            <person name="Blanc-Mathieu R."/>
            <person name="Endo H."/>
            <person name="Kuwata A."/>
            <person name="Ogata H."/>
        </authorList>
    </citation>
    <scope>NUCLEOTIDE SEQUENCE</scope>
</reference>
<proteinExistence type="predicted"/>
<gene>
    <name evidence="1" type="ORF">TrRE_jg4556</name>
</gene>
<organism evidence="1 2">
    <name type="scientific">Triparma retinervis</name>
    <dbReference type="NCBI Taxonomy" id="2557542"/>
    <lineage>
        <taxon>Eukaryota</taxon>
        <taxon>Sar</taxon>
        <taxon>Stramenopiles</taxon>
        <taxon>Ochrophyta</taxon>
        <taxon>Bolidophyceae</taxon>
        <taxon>Parmales</taxon>
        <taxon>Triparmaceae</taxon>
        <taxon>Triparma</taxon>
    </lineage>
</organism>